<evidence type="ECO:0000256" key="2">
    <source>
        <dbReference type="SAM" id="SignalP"/>
    </source>
</evidence>
<gene>
    <name evidence="3" type="ORF">H9950_01250</name>
</gene>
<dbReference type="Pfam" id="PF16961">
    <property type="entry name" value="OmpA_like"/>
    <property type="match status" value="1"/>
</dbReference>
<evidence type="ECO:0008006" key="5">
    <source>
        <dbReference type="Google" id="ProtNLM"/>
    </source>
</evidence>
<reference evidence="3" key="1">
    <citation type="journal article" date="2021" name="PeerJ">
        <title>Extensive microbial diversity within the chicken gut microbiome revealed by metagenomics and culture.</title>
        <authorList>
            <person name="Gilroy R."/>
            <person name="Ravi A."/>
            <person name="Getino M."/>
            <person name="Pursley I."/>
            <person name="Horton D.L."/>
            <person name="Alikhan N.F."/>
            <person name="Baker D."/>
            <person name="Gharbi K."/>
            <person name="Hall N."/>
            <person name="Watson M."/>
            <person name="Adriaenssens E.M."/>
            <person name="Foster-Nyarko E."/>
            <person name="Jarju S."/>
            <person name="Secka A."/>
            <person name="Antonio M."/>
            <person name="Oren A."/>
            <person name="Chaudhuri R.R."/>
            <person name="La Ragione R."/>
            <person name="Hildebrand F."/>
            <person name="Pallen M.J."/>
        </authorList>
    </citation>
    <scope>NUCLEOTIDE SEQUENCE</scope>
    <source>
        <strain evidence="3">ChiHjej12B11-9795</strain>
    </source>
</reference>
<proteinExistence type="predicted"/>
<keyword evidence="2" id="KW-0732">Signal</keyword>
<name>A0A9D2HVD7_9BACE</name>
<evidence type="ECO:0000256" key="1">
    <source>
        <dbReference type="SAM" id="MobiDB-lite"/>
    </source>
</evidence>
<sequence length="321" mass="35086">MIKKLCTILLAAVLAVPAWAQLEGGKSKDGVVFGPQKGQWQISLMLGGGDSFYDDNLGSFLLPRYNNFGGSIGLPNGGTGGVVDGPGDAFNGANSGYLNDYLNISGFNDNSLVNIIGLQAKYFFTDCWDLNFSLGYNINITPKKDFIEGDMDVEDMVIPAQKYINAQATNHWYVNVGTDRYFKTRNARIHPYVGATVGFQMARIETTEPYTGKFVNDPDLGESTGNTGGEVNEDTNDDTLIEQQVYLAAGKVGQMFALKGALVAGIEYSLTPGLILGFEMQPVAYRYDLIRIAPQGFDTYSVGHHNIKLFDVPMLKLGFRF</sequence>
<dbReference type="EMBL" id="DWZI01000004">
    <property type="protein sequence ID" value="HJA84823.1"/>
    <property type="molecule type" value="Genomic_DNA"/>
</dbReference>
<feature type="region of interest" description="Disordered" evidence="1">
    <location>
        <begin position="215"/>
        <end position="235"/>
    </location>
</feature>
<feature type="chain" id="PRO_5038342404" description="Outer membrane protein beta-barrel domain-containing protein" evidence="2">
    <location>
        <begin position="21"/>
        <end position="321"/>
    </location>
</feature>
<protein>
    <recommendedName>
        <fullName evidence="5">Outer membrane protein beta-barrel domain-containing protein</fullName>
    </recommendedName>
</protein>
<dbReference type="AlphaFoldDB" id="A0A9D2HVD7"/>
<reference evidence="3" key="2">
    <citation type="submission" date="2021-04" db="EMBL/GenBank/DDBJ databases">
        <authorList>
            <person name="Gilroy R."/>
        </authorList>
    </citation>
    <scope>NUCLEOTIDE SEQUENCE</scope>
    <source>
        <strain evidence="3">ChiHjej12B11-9795</strain>
    </source>
</reference>
<comment type="caution">
    <text evidence="3">The sequence shown here is derived from an EMBL/GenBank/DDBJ whole genome shotgun (WGS) entry which is preliminary data.</text>
</comment>
<feature type="signal peptide" evidence="2">
    <location>
        <begin position="1"/>
        <end position="20"/>
    </location>
</feature>
<organism evidence="3 4">
    <name type="scientific">Candidatus Bacteroides avicola</name>
    <dbReference type="NCBI Taxonomy" id="2838468"/>
    <lineage>
        <taxon>Bacteria</taxon>
        <taxon>Pseudomonadati</taxon>
        <taxon>Bacteroidota</taxon>
        <taxon>Bacteroidia</taxon>
        <taxon>Bacteroidales</taxon>
        <taxon>Bacteroidaceae</taxon>
        <taxon>Bacteroides</taxon>
    </lineage>
</organism>
<dbReference type="Gene3D" id="2.40.160.20">
    <property type="match status" value="1"/>
</dbReference>
<dbReference type="Proteomes" id="UP000823862">
    <property type="component" value="Unassembled WGS sequence"/>
</dbReference>
<accession>A0A9D2HVD7</accession>
<evidence type="ECO:0000313" key="3">
    <source>
        <dbReference type="EMBL" id="HJA84823.1"/>
    </source>
</evidence>
<evidence type="ECO:0000313" key="4">
    <source>
        <dbReference type="Proteomes" id="UP000823862"/>
    </source>
</evidence>
<dbReference type="InterPro" id="IPR031585">
    <property type="entry name" value="OmpA_OmpF-like"/>
</dbReference>